<keyword evidence="7" id="KW-0282">Flagellum</keyword>
<dbReference type="EMBL" id="BOMP01000096">
    <property type="protein sequence ID" value="GIE42671.1"/>
    <property type="molecule type" value="Genomic_DNA"/>
</dbReference>
<dbReference type="GO" id="GO:0044781">
    <property type="term" value="P:bacterial-type flagellum organization"/>
    <property type="evidence" value="ECO:0007669"/>
    <property type="project" value="InterPro"/>
</dbReference>
<evidence type="ECO:0000313" key="9">
    <source>
        <dbReference type="Proteomes" id="UP000631312"/>
    </source>
</evidence>
<evidence type="ECO:0000313" key="7">
    <source>
        <dbReference type="EMBL" id="MBB4747358.1"/>
    </source>
</evidence>
<keyword evidence="4" id="KW-1133">Transmembrane helix</keyword>
<dbReference type="Pfam" id="PF04347">
    <property type="entry name" value="FliO"/>
    <property type="match status" value="1"/>
</dbReference>
<dbReference type="RefSeq" id="WP_229807087.1">
    <property type="nucleotide sequence ID" value="NZ_BOMP01000096.1"/>
</dbReference>
<keyword evidence="3" id="KW-0812">Transmembrane</keyword>
<name>A0A7W7HB99_9ACTN</name>
<dbReference type="InterPro" id="IPR022781">
    <property type="entry name" value="Flagellar_biosynth_FliO"/>
</dbReference>
<evidence type="ECO:0000256" key="4">
    <source>
        <dbReference type="ARBA" id="ARBA00022989"/>
    </source>
</evidence>
<evidence type="ECO:0000256" key="1">
    <source>
        <dbReference type="ARBA" id="ARBA00004236"/>
    </source>
</evidence>
<sequence length="140" mass="15710">MIPSAVRMILALLVVLLLMWLLARVMRRPYTARRGGSLTVLNRQPLSRGAAVAVIRVADRALVVGITEQQVSLLGEADIHAFETEPDEEHQDVLEVEPEELPGRHPASHHGRHGRLEGSVLSRRTWGSAIEFLRDRTTRR</sequence>
<reference evidence="6 9" key="2">
    <citation type="submission" date="2021-01" db="EMBL/GenBank/DDBJ databases">
        <title>Whole genome shotgun sequence of Actinoplanes lobatus NBRC 12513.</title>
        <authorList>
            <person name="Komaki H."/>
            <person name="Tamura T."/>
        </authorList>
    </citation>
    <scope>NUCLEOTIDE SEQUENCE [LARGE SCALE GENOMIC DNA]</scope>
    <source>
        <strain evidence="6 9">NBRC 12513</strain>
    </source>
</reference>
<keyword evidence="5" id="KW-0472">Membrane</keyword>
<keyword evidence="9" id="KW-1185">Reference proteome</keyword>
<dbReference type="Proteomes" id="UP000631312">
    <property type="component" value="Unassembled WGS sequence"/>
</dbReference>
<reference evidence="7 8" key="1">
    <citation type="submission" date="2020-08" db="EMBL/GenBank/DDBJ databases">
        <title>Sequencing the genomes of 1000 actinobacteria strains.</title>
        <authorList>
            <person name="Klenk H.-P."/>
        </authorList>
    </citation>
    <scope>NUCLEOTIDE SEQUENCE [LARGE SCALE GENOMIC DNA]</scope>
    <source>
        <strain evidence="7 8">DSM 43150</strain>
    </source>
</reference>
<dbReference type="AlphaFoldDB" id="A0A7W7HB99"/>
<evidence type="ECO:0000313" key="6">
    <source>
        <dbReference type="EMBL" id="GIE42671.1"/>
    </source>
</evidence>
<evidence type="ECO:0000256" key="5">
    <source>
        <dbReference type="ARBA" id="ARBA00023136"/>
    </source>
</evidence>
<gene>
    <name evidence="6" type="ORF">Alo02nite_55690</name>
    <name evidence="7" type="ORF">BJ964_001519</name>
</gene>
<dbReference type="GO" id="GO:0016020">
    <property type="term" value="C:membrane"/>
    <property type="evidence" value="ECO:0007669"/>
    <property type="project" value="InterPro"/>
</dbReference>
<comment type="caution">
    <text evidence="7">The sequence shown here is derived from an EMBL/GenBank/DDBJ whole genome shotgun (WGS) entry which is preliminary data.</text>
</comment>
<comment type="subcellular location">
    <subcellularLocation>
        <location evidence="1">Cell membrane</location>
    </subcellularLocation>
</comment>
<accession>A0A7W7HB99</accession>
<evidence type="ECO:0000256" key="2">
    <source>
        <dbReference type="ARBA" id="ARBA00022475"/>
    </source>
</evidence>
<keyword evidence="7" id="KW-0969">Cilium</keyword>
<dbReference type="Proteomes" id="UP000590511">
    <property type="component" value="Unassembled WGS sequence"/>
</dbReference>
<protein>
    <submittedName>
        <fullName evidence="7">Flagellar protein FliO/FliZ</fullName>
    </submittedName>
</protein>
<evidence type="ECO:0000313" key="8">
    <source>
        <dbReference type="Proteomes" id="UP000590511"/>
    </source>
</evidence>
<keyword evidence="7" id="KW-0966">Cell projection</keyword>
<proteinExistence type="predicted"/>
<keyword evidence="2" id="KW-1003">Cell membrane</keyword>
<dbReference type="EMBL" id="JACHNC010000001">
    <property type="protein sequence ID" value="MBB4747358.1"/>
    <property type="molecule type" value="Genomic_DNA"/>
</dbReference>
<evidence type="ECO:0000256" key="3">
    <source>
        <dbReference type="ARBA" id="ARBA00022692"/>
    </source>
</evidence>
<organism evidence="7 8">
    <name type="scientific">Actinoplanes lobatus</name>
    <dbReference type="NCBI Taxonomy" id="113568"/>
    <lineage>
        <taxon>Bacteria</taxon>
        <taxon>Bacillati</taxon>
        <taxon>Actinomycetota</taxon>
        <taxon>Actinomycetes</taxon>
        <taxon>Micromonosporales</taxon>
        <taxon>Micromonosporaceae</taxon>
        <taxon>Actinoplanes</taxon>
    </lineage>
</organism>